<dbReference type="Gene3D" id="2.60.40.10">
    <property type="entry name" value="Immunoglobulins"/>
    <property type="match status" value="3"/>
</dbReference>
<feature type="domain" description="Fibronectin type-III" evidence="2">
    <location>
        <begin position="448"/>
        <end position="545"/>
    </location>
</feature>
<dbReference type="EMBL" id="JAXCGZ010017705">
    <property type="protein sequence ID" value="KAK7067794.1"/>
    <property type="molecule type" value="Genomic_DNA"/>
</dbReference>
<sequence>MPSGDCSCSYECPDGSGPCSFTIESKTCCDLNPCTTFDLTVSGGGYDSTYSNITTAPPAVSESTFKVEVKDGVVNCSWSFPPFYSRSCHYKTMVEIGLPGDNTEKYEVSNNIYFFERPEKLTPCHTGKIECIVKTVGGTNGESIEEIDQTTYDEENVSLLESLILNPGNKSIDTSWNLSVDHCSRIKSFRLNWTSESNETIFMKKEDRQHLINELIPCTNYTVTLEPLNDGNITIAQPKSNQTSTHIMELDPPTNISVFDETTETLSLSWTEPLNWGPACELEAYNVSWKAVEMSLEEKFQEIPRNITTHQLTDLVPCTNYTVTVRAKNVAGLSMDGIATGATENRVLNSPASLNVENQWSTSVNISWIPHVEYGPLCKPYHYNLSVSSLDTMSVVKIMQIPANASFHKIDELVPCTNYNVAIKAMNIAGSSNETDINTATKFAVLEPPTSIDVNERETTALNITWQPPAEWGSMCTLENFRIAWYPPNLSNENSTILPAKNTTYKITNLMPCTNYTIEARAGNLAGYSSGRVIHAATEIRSIPPWNRTIICIDMKQTEDTSQVL</sequence>
<dbReference type="InterPro" id="IPR003961">
    <property type="entry name" value="FN3_dom"/>
</dbReference>
<dbReference type="PANTHER" id="PTHR46708:SF2">
    <property type="entry name" value="FIBRONECTIN TYPE-III DOMAIN-CONTAINING PROTEIN"/>
    <property type="match status" value="1"/>
</dbReference>
<feature type="domain" description="Fibronectin type-III" evidence="2">
    <location>
        <begin position="252"/>
        <end position="350"/>
    </location>
</feature>
<comment type="caution">
    <text evidence="3">The sequence shown here is derived from an EMBL/GenBank/DDBJ whole genome shotgun (WGS) entry which is preliminary data.</text>
</comment>
<dbReference type="SMART" id="SM00060">
    <property type="entry name" value="FN3"/>
    <property type="match status" value="4"/>
</dbReference>
<dbReference type="InterPro" id="IPR036116">
    <property type="entry name" value="FN3_sf"/>
</dbReference>
<proteinExistence type="predicted"/>
<dbReference type="InterPro" id="IPR013783">
    <property type="entry name" value="Ig-like_fold"/>
</dbReference>
<dbReference type="AlphaFoldDB" id="A0AAN8ZY87"/>
<keyword evidence="1" id="KW-0677">Repeat</keyword>
<dbReference type="SUPFAM" id="SSF49265">
    <property type="entry name" value="Fibronectin type III"/>
    <property type="match status" value="2"/>
</dbReference>
<evidence type="ECO:0000256" key="1">
    <source>
        <dbReference type="ARBA" id="ARBA00022737"/>
    </source>
</evidence>
<dbReference type="PANTHER" id="PTHR46708">
    <property type="entry name" value="TENASCIN"/>
    <property type="match status" value="1"/>
</dbReference>
<feature type="domain" description="Fibronectin type-III" evidence="2">
    <location>
        <begin position="351"/>
        <end position="447"/>
    </location>
</feature>
<evidence type="ECO:0000313" key="4">
    <source>
        <dbReference type="Proteomes" id="UP001381693"/>
    </source>
</evidence>
<dbReference type="InterPro" id="IPR050991">
    <property type="entry name" value="ECM_Regulatory_Proteins"/>
</dbReference>
<keyword evidence="4" id="KW-1185">Reference proteome</keyword>
<evidence type="ECO:0000313" key="3">
    <source>
        <dbReference type="EMBL" id="KAK7067794.1"/>
    </source>
</evidence>
<dbReference type="CDD" id="cd00063">
    <property type="entry name" value="FN3"/>
    <property type="match status" value="3"/>
</dbReference>
<gene>
    <name evidence="3" type="ORF">SK128_002477</name>
</gene>
<dbReference type="Pfam" id="PF00041">
    <property type="entry name" value="fn3"/>
    <property type="match status" value="3"/>
</dbReference>
<dbReference type="Proteomes" id="UP001381693">
    <property type="component" value="Unassembled WGS sequence"/>
</dbReference>
<accession>A0AAN8ZY87</accession>
<protein>
    <recommendedName>
        <fullName evidence="2">Fibronectin type-III domain-containing protein</fullName>
    </recommendedName>
</protein>
<reference evidence="3 4" key="1">
    <citation type="submission" date="2023-11" db="EMBL/GenBank/DDBJ databases">
        <title>Halocaridina rubra genome assembly.</title>
        <authorList>
            <person name="Smith C."/>
        </authorList>
    </citation>
    <scope>NUCLEOTIDE SEQUENCE [LARGE SCALE GENOMIC DNA]</scope>
    <source>
        <strain evidence="3">EP-1</strain>
        <tissue evidence="3">Whole</tissue>
    </source>
</reference>
<evidence type="ECO:0000259" key="2">
    <source>
        <dbReference type="PROSITE" id="PS50853"/>
    </source>
</evidence>
<dbReference type="PROSITE" id="PS50853">
    <property type="entry name" value="FN3"/>
    <property type="match status" value="3"/>
</dbReference>
<organism evidence="3 4">
    <name type="scientific">Halocaridina rubra</name>
    <name type="common">Hawaiian red shrimp</name>
    <dbReference type="NCBI Taxonomy" id="373956"/>
    <lineage>
        <taxon>Eukaryota</taxon>
        <taxon>Metazoa</taxon>
        <taxon>Ecdysozoa</taxon>
        <taxon>Arthropoda</taxon>
        <taxon>Crustacea</taxon>
        <taxon>Multicrustacea</taxon>
        <taxon>Malacostraca</taxon>
        <taxon>Eumalacostraca</taxon>
        <taxon>Eucarida</taxon>
        <taxon>Decapoda</taxon>
        <taxon>Pleocyemata</taxon>
        <taxon>Caridea</taxon>
        <taxon>Atyoidea</taxon>
        <taxon>Atyidae</taxon>
        <taxon>Halocaridina</taxon>
    </lineage>
</organism>
<name>A0AAN8ZY87_HALRR</name>